<dbReference type="PANTHER" id="PTHR13011">
    <property type="entry name" value="TFIIF-ALPHA"/>
    <property type="match status" value="1"/>
</dbReference>
<evidence type="ECO:0000256" key="2">
    <source>
        <dbReference type="ARBA" id="ARBA00005249"/>
    </source>
</evidence>
<evidence type="ECO:0000256" key="3">
    <source>
        <dbReference type="ARBA" id="ARBA00023015"/>
    </source>
</evidence>
<evidence type="ECO:0000256" key="1">
    <source>
        <dbReference type="ARBA" id="ARBA00004123"/>
    </source>
</evidence>
<dbReference type="GO" id="GO:0016251">
    <property type="term" value="F:RNA polymerase II general transcription initiation factor activity"/>
    <property type="evidence" value="ECO:0007669"/>
    <property type="project" value="TreeGrafter"/>
</dbReference>
<feature type="compositionally biased region" description="Polar residues" evidence="8">
    <location>
        <begin position="421"/>
        <end position="430"/>
    </location>
</feature>
<dbReference type="SUPFAM" id="SSF50916">
    <property type="entry name" value="Rap30/74 interaction domains"/>
    <property type="match status" value="1"/>
</dbReference>
<reference evidence="9" key="1">
    <citation type="submission" date="2021-01" db="EMBL/GenBank/DDBJ databases">
        <authorList>
            <person name="Corre E."/>
            <person name="Pelletier E."/>
            <person name="Niang G."/>
            <person name="Scheremetjew M."/>
            <person name="Finn R."/>
            <person name="Kale V."/>
            <person name="Holt S."/>
            <person name="Cochrane G."/>
            <person name="Meng A."/>
            <person name="Brown T."/>
            <person name="Cohen L."/>
        </authorList>
    </citation>
    <scope>NUCLEOTIDE SEQUENCE</scope>
    <source>
        <strain evidence="9">NY070348D</strain>
    </source>
</reference>
<feature type="compositionally biased region" description="Acidic residues" evidence="8">
    <location>
        <begin position="236"/>
        <end position="248"/>
    </location>
</feature>
<feature type="region of interest" description="Disordered" evidence="8">
    <location>
        <begin position="327"/>
        <end position="456"/>
    </location>
</feature>
<protein>
    <recommendedName>
        <fullName evidence="7">Transcription initiation factor IIF subunit alpha</fullName>
    </recommendedName>
</protein>
<feature type="region of interest" description="Disordered" evidence="8">
    <location>
        <begin position="164"/>
        <end position="184"/>
    </location>
</feature>
<feature type="compositionally biased region" description="Acidic residues" evidence="8">
    <location>
        <begin position="78"/>
        <end position="93"/>
    </location>
</feature>
<proteinExistence type="inferred from homology"/>
<keyword evidence="6 7" id="KW-0539">Nucleus</keyword>
<feature type="compositionally biased region" description="Basic and acidic residues" evidence="8">
    <location>
        <begin position="36"/>
        <end position="61"/>
    </location>
</feature>
<gene>
    <name evidence="9" type="ORF">QSP1433_LOCUS10456</name>
</gene>
<sequence length="533" mass="60197">MGDQATQDEGYTEIEVRWAYADSRKYYNALFPQGPRGEKAKKEEGKGKEKEMEKEGKKERYPAFGTKSWPAPIHLKEEEFEQAISDDSEEEDNTPSYRKFKKRHHYIARKETQWVLTDKKRKHVLHGKAEGQTAAYYVMIPPPQSRPEDPFRVVRVHEWLSFKPPPNYKPLSGKEAKAMQESKTSLNKVVKYMEKRQKKIDEEMDLAGVRDENSSRRAKQSTEGEGEGVGYSVDLDNPDDLLNSDDDAETKAKSKGKRGKTSDIANDVDDDDQEKDITVMAIDRTDFNGEGNGDADFEEEFQDDEDDGQLLQEQEQIINNEDQLIQGAEEVREALTDEEGNETEDSEDEEEGIEEYQQNLEALLERRKNRTDDDDDEDDLERQRFLNSTYYKTKVVKEAPDAGSENGATPAVPGKDDNNPDKTSSSSTDAAGTKRPIDSSGQSSSSGAPPRKKAKTPIALFKESVIEAIRQSGNNIEIGKLMKVVTKKKVLKKAGMKKAEAQQALLHVVKEIANIKEDNIDGKMRATLKPAYV</sequence>
<dbReference type="GO" id="GO:0003677">
    <property type="term" value="F:DNA binding"/>
    <property type="evidence" value="ECO:0007669"/>
    <property type="project" value="UniProtKB-KW"/>
</dbReference>
<dbReference type="InterPro" id="IPR011039">
    <property type="entry name" value="TFIIF_interaction"/>
</dbReference>
<comment type="similarity">
    <text evidence="2 7">Belongs to the TFIIF alpha subunit family.</text>
</comment>
<dbReference type="GO" id="GO:0032968">
    <property type="term" value="P:positive regulation of transcription elongation by RNA polymerase II"/>
    <property type="evidence" value="ECO:0007669"/>
    <property type="project" value="InterPro"/>
</dbReference>
<evidence type="ECO:0000256" key="7">
    <source>
        <dbReference type="RuleBase" id="RU366044"/>
    </source>
</evidence>
<dbReference type="AlphaFoldDB" id="A0A7S2S5F6"/>
<dbReference type="GO" id="GO:0006367">
    <property type="term" value="P:transcription initiation at RNA polymerase II promoter"/>
    <property type="evidence" value="ECO:0007669"/>
    <property type="project" value="InterPro"/>
</dbReference>
<keyword evidence="4 7" id="KW-0238">DNA-binding</keyword>
<accession>A0A7S2S5F6</accession>
<name>A0A7S2S5F6_9STRA</name>
<dbReference type="InterPro" id="IPR008851">
    <property type="entry name" value="TFIIF-alpha"/>
</dbReference>
<evidence type="ECO:0000256" key="8">
    <source>
        <dbReference type="SAM" id="MobiDB-lite"/>
    </source>
</evidence>
<evidence type="ECO:0000256" key="4">
    <source>
        <dbReference type="ARBA" id="ARBA00023125"/>
    </source>
</evidence>
<keyword evidence="5 7" id="KW-0804">Transcription</keyword>
<comment type="function">
    <text evidence="7">TFIIF is a general transcription initiation factor that binds to RNA polymerase II and helps to recruit it to the initiation complex in collaboration with TFIIB. It promotes transcription elongation.</text>
</comment>
<feature type="region of interest" description="Disordered" evidence="8">
    <location>
        <begin position="29"/>
        <end position="99"/>
    </location>
</feature>
<evidence type="ECO:0000256" key="6">
    <source>
        <dbReference type="ARBA" id="ARBA00023242"/>
    </source>
</evidence>
<feature type="compositionally biased region" description="Acidic residues" evidence="8">
    <location>
        <begin position="336"/>
        <end position="354"/>
    </location>
</feature>
<dbReference type="PANTHER" id="PTHR13011:SF0">
    <property type="entry name" value="GENERAL TRANSCRIPTION FACTOR IIF SUBUNIT 1"/>
    <property type="match status" value="1"/>
</dbReference>
<organism evidence="9">
    <name type="scientific">Mucochytrium quahogii</name>
    <dbReference type="NCBI Taxonomy" id="96639"/>
    <lineage>
        <taxon>Eukaryota</taxon>
        <taxon>Sar</taxon>
        <taxon>Stramenopiles</taxon>
        <taxon>Bigyra</taxon>
        <taxon>Labyrinthulomycetes</taxon>
        <taxon>Thraustochytrida</taxon>
        <taxon>Thraustochytriidae</taxon>
        <taxon>Mucochytrium</taxon>
    </lineage>
</organism>
<evidence type="ECO:0000256" key="5">
    <source>
        <dbReference type="ARBA" id="ARBA00023163"/>
    </source>
</evidence>
<dbReference type="GO" id="GO:0005674">
    <property type="term" value="C:transcription factor TFIIF complex"/>
    <property type="evidence" value="ECO:0007669"/>
    <property type="project" value="TreeGrafter"/>
</dbReference>
<feature type="region of interest" description="Disordered" evidence="8">
    <location>
        <begin position="200"/>
        <end position="276"/>
    </location>
</feature>
<keyword evidence="3 7" id="KW-0805">Transcription regulation</keyword>
<dbReference type="EMBL" id="HBHK01016669">
    <property type="protein sequence ID" value="CAD9690019.1"/>
    <property type="molecule type" value="Transcribed_RNA"/>
</dbReference>
<evidence type="ECO:0000313" key="9">
    <source>
        <dbReference type="EMBL" id="CAD9690019.1"/>
    </source>
</evidence>
<dbReference type="Pfam" id="PF05793">
    <property type="entry name" value="TFIIF_alpha"/>
    <property type="match status" value="1"/>
</dbReference>
<dbReference type="GO" id="GO:0001096">
    <property type="term" value="F:TFIIF-class transcription factor complex binding"/>
    <property type="evidence" value="ECO:0007669"/>
    <property type="project" value="TreeGrafter"/>
</dbReference>
<comment type="subcellular location">
    <subcellularLocation>
        <location evidence="1 7">Nucleus</location>
    </subcellularLocation>
</comment>